<evidence type="ECO:0008006" key="3">
    <source>
        <dbReference type="Google" id="ProtNLM"/>
    </source>
</evidence>
<proteinExistence type="predicted"/>
<reference evidence="1 2" key="1">
    <citation type="journal article" date="2011" name="Genome Res.">
        <title>Phylogeny-wide analysis of social amoeba genomes highlights ancient origins for complex intercellular communication.</title>
        <authorList>
            <person name="Heidel A.J."/>
            <person name="Lawal H.M."/>
            <person name="Felder M."/>
            <person name="Schilde C."/>
            <person name="Helps N.R."/>
            <person name="Tunggal B."/>
            <person name="Rivero F."/>
            <person name="John U."/>
            <person name="Schleicher M."/>
            <person name="Eichinger L."/>
            <person name="Platzer M."/>
            <person name="Noegel A.A."/>
            <person name="Schaap P."/>
            <person name="Gloeckner G."/>
        </authorList>
    </citation>
    <scope>NUCLEOTIDE SEQUENCE [LARGE SCALE GENOMIC DNA]</scope>
    <source>
        <strain evidence="2">ATCC 26659 / Pp 5 / PN500</strain>
    </source>
</reference>
<evidence type="ECO:0000313" key="2">
    <source>
        <dbReference type="Proteomes" id="UP000001396"/>
    </source>
</evidence>
<dbReference type="SUPFAM" id="SSF55729">
    <property type="entry name" value="Acyl-CoA N-acyltransferases (Nat)"/>
    <property type="match status" value="1"/>
</dbReference>
<dbReference type="GeneID" id="31367284"/>
<dbReference type="RefSeq" id="XP_020426917.1">
    <property type="nucleotide sequence ID" value="XM_020582563.1"/>
</dbReference>
<dbReference type="Proteomes" id="UP000001396">
    <property type="component" value="Unassembled WGS sequence"/>
</dbReference>
<organism evidence="1 2">
    <name type="scientific">Heterostelium pallidum (strain ATCC 26659 / Pp 5 / PN500)</name>
    <name type="common">Cellular slime mold</name>
    <name type="synonym">Polysphondylium pallidum</name>
    <dbReference type="NCBI Taxonomy" id="670386"/>
    <lineage>
        <taxon>Eukaryota</taxon>
        <taxon>Amoebozoa</taxon>
        <taxon>Evosea</taxon>
        <taxon>Eumycetozoa</taxon>
        <taxon>Dictyostelia</taxon>
        <taxon>Acytosteliales</taxon>
        <taxon>Acytosteliaceae</taxon>
        <taxon>Heterostelium</taxon>
    </lineage>
</organism>
<dbReference type="InParanoid" id="D3BUJ5"/>
<sequence length="253" mass="27958">MDFTQSVEQLELREKIPLLDLPWGDGKDWMVVDLWEDYDEDLLDAFYNKYMITQFGTSDELEPIENWHKAMSDEGRDDPNICDLHVLLALGLPGEHKGKGHKYIIGGLVFEYYPETNNALVTYLVVNQKWSGKGIGTDLILRTLTILDQNAKQKGHIAGCNAIFLEVMFSPHSDITGAPDSSLSHVFLFNKGFRSPVLSPQSINSFGLGSSLGVAPLSPALGSVLHNSQLIPKNNTLGQSLDPNLLSTSKGDK</sequence>
<dbReference type="EMBL" id="ADBJ01000060">
    <property type="protein sequence ID" value="EFA74783.1"/>
    <property type="molecule type" value="Genomic_DNA"/>
</dbReference>
<comment type="caution">
    <text evidence="1">The sequence shown here is derived from an EMBL/GenBank/DDBJ whole genome shotgun (WGS) entry which is preliminary data.</text>
</comment>
<protein>
    <recommendedName>
        <fullName evidence="3">N-acetyltransferase domain-containing protein</fullName>
    </recommendedName>
</protein>
<dbReference type="AlphaFoldDB" id="D3BUJ5"/>
<keyword evidence="2" id="KW-1185">Reference proteome</keyword>
<name>D3BUJ5_HETP5</name>
<accession>D3BUJ5</accession>
<evidence type="ECO:0000313" key="1">
    <source>
        <dbReference type="EMBL" id="EFA74783.1"/>
    </source>
</evidence>
<gene>
    <name evidence="1" type="ORF">PPL_11816</name>
</gene>
<dbReference type="InterPro" id="IPR016181">
    <property type="entry name" value="Acyl_CoA_acyltransferase"/>
</dbReference>